<dbReference type="Gene3D" id="3.40.50.1110">
    <property type="entry name" value="SGNH hydrolase"/>
    <property type="match status" value="1"/>
</dbReference>
<evidence type="ECO:0000256" key="2">
    <source>
        <dbReference type="SAM" id="SignalP"/>
    </source>
</evidence>
<keyword evidence="2" id="KW-0732">Signal</keyword>
<dbReference type="EMBL" id="JADGJD010001127">
    <property type="protein sequence ID" value="KAJ3046624.1"/>
    <property type="molecule type" value="Genomic_DNA"/>
</dbReference>
<dbReference type="AlphaFoldDB" id="A0AAD5S6F7"/>
<evidence type="ECO:0000313" key="3">
    <source>
        <dbReference type="EMBL" id="KAJ3046624.1"/>
    </source>
</evidence>
<dbReference type="InterPro" id="IPR036514">
    <property type="entry name" value="SGNH_hydro_sf"/>
</dbReference>
<dbReference type="CDD" id="cd01846">
    <property type="entry name" value="fatty_acyltransferase_like"/>
    <property type="match status" value="1"/>
</dbReference>
<dbReference type="InterPro" id="IPR051058">
    <property type="entry name" value="GDSL_Est/Lipase"/>
</dbReference>
<feature type="signal peptide" evidence="2">
    <location>
        <begin position="1"/>
        <end position="19"/>
    </location>
</feature>
<comment type="caution">
    <text evidence="3">The sequence shown here is derived from an EMBL/GenBank/DDBJ whole genome shotgun (WGS) entry which is preliminary data.</text>
</comment>
<gene>
    <name evidence="3" type="ORF">HK097_000682</name>
</gene>
<dbReference type="GO" id="GO:0016788">
    <property type="term" value="F:hydrolase activity, acting on ester bonds"/>
    <property type="evidence" value="ECO:0007669"/>
    <property type="project" value="InterPro"/>
</dbReference>
<organism evidence="3 4">
    <name type="scientific">Rhizophlyctis rosea</name>
    <dbReference type="NCBI Taxonomy" id="64517"/>
    <lineage>
        <taxon>Eukaryota</taxon>
        <taxon>Fungi</taxon>
        <taxon>Fungi incertae sedis</taxon>
        <taxon>Chytridiomycota</taxon>
        <taxon>Chytridiomycota incertae sedis</taxon>
        <taxon>Chytridiomycetes</taxon>
        <taxon>Rhizophlyctidales</taxon>
        <taxon>Rhizophlyctidaceae</taxon>
        <taxon>Rhizophlyctis</taxon>
    </lineage>
</organism>
<dbReference type="Pfam" id="PF00657">
    <property type="entry name" value="Lipase_GDSL"/>
    <property type="match status" value="1"/>
</dbReference>
<reference evidence="3" key="1">
    <citation type="submission" date="2020-05" db="EMBL/GenBank/DDBJ databases">
        <title>Phylogenomic resolution of chytrid fungi.</title>
        <authorList>
            <person name="Stajich J.E."/>
            <person name="Amses K."/>
            <person name="Simmons R."/>
            <person name="Seto K."/>
            <person name="Myers J."/>
            <person name="Bonds A."/>
            <person name="Quandt C.A."/>
            <person name="Barry K."/>
            <person name="Liu P."/>
            <person name="Grigoriev I."/>
            <person name="Longcore J.E."/>
            <person name="James T.Y."/>
        </authorList>
    </citation>
    <scope>NUCLEOTIDE SEQUENCE</scope>
    <source>
        <strain evidence="3">JEL0318</strain>
    </source>
</reference>
<accession>A0AAD5S6F7</accession>
<evidence type="ECO:0000256" key="1">
    <source>
        <dbReference type="ARBA" id="ARBA00022801"/>
    </source>
</evidence>
<keyword evidence="1" id="KW-0378">Hydrolase</keyword>
<evidence type="ECO:0000313" key="4">
    <source>
        <dbReference type="Proteomes" id="UP001212841"/>
    </source>
</evidence>
<dbReference type="Proteomes" id="UP001212841">
    <property type="component" value="Unassembled WGS sequence"/>
</dbReference>
<dbReference type="SUPFAM" id="SSF52266">
    <property type="entry name" value="SGNH hydrolase"/>
    <property type="match status" value="1"/>
</dbReference>
<dbReference type="InterPro" id="IPR001087">
    <property type="entry name" value="GDSL"/>
</dbReference>
<feature type="chain" id="PRO_5041959669" evidence="2">
    <location>
        <begin position="20"/>
        <end position="309"/>
    </location>
</feature>
<sequence length="309" mass="32882">MRIFAPTACLLAFTSQSLAAPANPSTLGSLVNSILNVKLVVFGDSFSDNGNAYDLDNKAFPVQPYDNGRFSNGPVWNEALTGRGGLNIKLINKAYGGATTGTSTGFVTDLQGVNYAVPSLLDQVSEYSRGLSPSAGLTSIHVLFAGGNDHNNKLVKNLGNVTVPLVIANIKTSALQLIEKGAKHIVLMNVPPASKCPRLIPTPQIGAIFDSMIDAHNAALVPLVSELKSAGAWTVSLFDTNSLVKDMAENPSKYGFTNVKDACVDLAKGTVCGPQQEYMFWDQLHPTTRTHNIIADKMVAFLKNGGRSM</sequence>
<proteinExistence type="predicted"/>
<name>A0AAD5S6F7_9FUNG</name>
<dbReference type="PANTHER" id="PTHR45648">
    <property type="entry name" value="GDSL LIPASE/ACYLHYDROLASE FAMILY PROTEIN (AFU_ORTHOLOGUE AFUA_4G14700)"/>
    <property type="match status" value="1"/>
</dbReference>
<dbReference type="PANTHER" id="PTHR45648:SF22">
    <property type="entry name" value="GDSL LIPASE_ACYLHYDROLASE FAMILY PROTEIN (AFU_ORTHOLOGUE AFUA_4G14700)"/>
    <property type="match status" value="1"/>
</dbReference>
<keyword evidence="4" id="KW-1185">Reference proteome</keyword>
<protein>
    <submittedName>
        <fullName evidence="3">Uncharacterized protein</fullName>
    </submittedName>
</protein>